<dbReference type="EMBL" id="LZPO01034864">
    <property type="protein sequence ID" value="OBS76812.1"/>
    <property type="molecule type" value="Genomic_DNA"/>
</dbReference>
<evidence type="ECO:0000313" key="2">
    <source>
        <dbReference type="Proteomes" id="UP000092124"/>
    </source>
</evidence>
<dbReference type="STRING" id="56216.A0A1A6HGP0"/>
<comment type="caution">
    <text evidence="1">The sequence shown here is derived from an EMBL/GenBank/DDBJ whole genome shotgun (WGS) entry which is preliminary data.</text>
</comment>
<accession>A0A1A6HGP0</accession>
<keyword evidence="2" id="KW-1185">Reference proteome</keyword>
<protein>
    <submittedName>
        <fullName evidence="1">Uncharacterized protein</fullName>
    </submittedName>
</protein>
<dbReference type="Proteomes" id="UP000092124">
    <property type="component" value="Unassembled WGS sequence"/>
</dbReference>
<feature type="non-terminal residue" evidence="1">
    <location>
        <position position="1"/>
    </location>
</feature>
<proteinExistence type="predicted"/>
<name>A0A1A6HGP0_NEOLE</name>
<gene>
    <name evidence="1" type="ORF">A6R68_16739</name>
</gene>
<reference evidence="1 2" key="1">
    <citation type="submission" date="2016-06" db="EMBL/GenBank/DDBJ databases">
        <title>The Draft Genome Sequence and Annotation of the Desert Woodrat Neotoma lepida.</title>
        <authorList>
            <person name="Campbell M."/>
            <person name="Oakeson K.F."/>
            <person name="Yandell M."/>
            <person name="Halpert J.R."/>
            <person name="Dearing D."/>
        </authorList>
    </citation>
    <scope>NUCLEOTIDE SEQUENCE [LARGE SCALE GENOMIC DNA]</scope>
    <source>
        <strain evidence="1">417</strain>
        <tissue evidence="1">Liver</tissue>
    </source>
</reference>
<organism evidence="1 2">
    <name type="scientific">Neotoma lepida</name>
    <name type="common">Desert woodrat</name>
    <dbReference type="NCBI Taxonomy" id="56216"/>
    <lineage>
        <taxon>Eukaryota</taxon>
        <taxon>Metazoa</taxon>
        <taxon>Chordata</taxon>
        <taxon>Craniata</taxon>
        <taxon>Vertebrata</taxon>
        <taxon>Euteleostomi</taxon>
        <taxon>Mammalia</taxon>
        <taxon>Eutheria</taxon>
        <taxon>Euarchontoglires</taxon>
        <taxon>Glires</taxon>
        <taxon>Rodentia</taxon>
        <taxon>Myomorpha</taxon>
        <taxon>Muroidea</taxon>
        <taxon>Cricetidae</taxon>
        <taxon>Neotominae</taxon>
        <taxon>Neotoma</taxon>
    </lineage>
</organism>
<dbReference type="AlphaFoldDB" id="A0A1A6HGP0"/>
<sequence length="66" mass="7340">LRQLLSNKLTPLSSWKQTSKQNSSDVVTKPKCLKPFNILQHKGVYALSHTGGSSNEITLTQFLPTE</sequence>
<evidence type="ECO:0000313" key="1">
    <source>
        <dbReference type="EMBL" id="OBS76812.1"/>
    </source>
</evidence>